<keyword evidence="2 7" id="KW-0808">Transferase</keyword>
<evidence type="ECO:0000256" key="5">
    <source>
        <dbReference type="ARBA" id="ARBA00025081"/>
    </source>
</evidence>
<dbReference type="PANTHER" id="PTHR11006">
    <property type="entry name" value="PROTEIN ARGININE N-METHYLTRANSFERASE"/>
    <property type="match status" value="1"/>
</dbReference>
<dbReference type="InterPro" id="IPR025799">
    <property type="entry name" value="Arg_MeTrfase"/>
</dbReference>
<reference evidence="10" key="1">
    <citation type="submission" date="2025-08" db="UniProtKB">
        <authorList>
            <consortium name="RefSeq"/>
        </authorList>
    </citation>
    <scope>IDENTIFICATION</scope>
    <source>
        <tissue evidence="10">Whole body</tissue>
    </source>
</reference>
<evidence type="ECO:0000256" key="7">
    <source>
        <dbReference type="PROSITE-ProRule" id="PRU01015"/>
    </source>
</evidence>
<dbReference type="EC" id="2.1.1.-" evidence="6"/>
<dbReference type="CTD" id="37664"/>
<evidence type="ECO:0000259" key="8">
    <source>
        <dbReference type="Pfam" id="PF22528"/>
    </source>
</evidence>
<gene>
    <name evidence="10" type="primary">LOC112679245</name>
</gene>
<comment type="function">
    <text evidence="6">Arginine methyltransferase that can both catalyze the formation of omega-N monomethylarginine (MMA) and symmetrical dimethylarginine (sDMA).</text>
</comment>
<keyword evidence="4" id="KW-0677">Repeat</keyword>
<organism evidence="9 10">
    <name type="scientific">Sipha flava</name>
    <name type="common">yellow sugarcane aphid</name>
    <dbReference type="NCBI Taxonomy" id="143950"/>
    <lineage>
        <taxon>Eukaryota</taxon>
        <taxon>Metazoa</taxon>
        <taxon>Ecdysozoa</taxon>
        <taxon>Arthropoda</taxon>
        <taxon>Hexapoda</taxon>
        <taxon>Insecta</taxon>
        <taxon>Pterygota</taxon>
        <taxon>Neoptera</taxon>
        <taxon>Paraneoptera</taxon>
        <taxon>Hemiptera</taxon>
        <taxon>Sternorrhyncha</taxon>
        <taxon>Aphidomorpha</taxon>
        <taxon>Aphidoidea</taxon>
        <taxon>Aphididae</taxon>
        <taxon>Sipha</taxon>
    </lineage>
</organism>
<dbReference type="InterPro" id="IPR014644">
    <property type="entry name" value="MeTrfase_PRMT7"/>
</dbReference>
<dbReference type="InterPro" id="IPR055135">
    <property type="entry name" value="PRMT_dom"/>
</dbReference>
<dbReference type="PIRSF" id="PIRSF036946">
    <property type="entry name" value="Arg_N-mtase"/>
    <property type="match status" value="1"/>
</dbReference>
<evidence type="ECO:0000313" key="10">
    <source>
        <dbReference type="RefSeq" id="XP_025404748.1"/>
    </source>
</evidence>
<dbReference type="CDD" id="cd02440">
    <property type="entry name" value="AdoMet_MTases"/>
    <property type="match status" value="1"/>
</dbReference>
<dbReference type="RefSeq" id="XP_025404748.1">
    <property type="nucleotide sequence ID" value="XM_025548963.1"/>
</dbReference>
<dbReference type="Pfam" id="PF22528">
    <property type="entry name" value="PRMT_C"/>
    <property type="match status" value="2"/>
</dbReference>
<dbReference type="SUPFAM" id="SSF53335">
    <property type="entry name" value="S-adenosyl-L-methionine-dependent methyltransferases"/>
    <property type="match status" value="2"/>
</dbReference>
<proteinExistence type="inferred from homology"/>
<evidence type="ECO:0000256" key="2">
    <source>
        <dbReference type="ARBA" id="ARBA00022679"/>
    </source>
</evidence>
<dbReference type="Pfam" id="PF06325">
    <property type="entry name" value="PrmA"/>
    <property type="match status" value="1"/>
</dbReference>
<dbReference type="GO" id="GO:0016274">
    <property type="term" value="F:protein-arginine N-methyltransferase activity"/>
    <property type="evidence" value="ECO:0007669"/>
    <property type="project" value="InterPro"/>
</dbReference>
<accession>A0A8B8F245</accession>
<protein>
    <recommendedName>
        <fullName evidence="6">Protein arginine N-methyltransferase</fullName>
        <ecNumber evidence="6">2.1.1.-</ecNumber>
    </recommendedName>
</protein>
<feature type="domain" description="Protein arginine N-methyltransferase" evidence="8">
    <location>
        <begin position="262"/>
        <end position="332"/>
    </location>
</feature>
<evidence type="ECO:0000313" key="9">
    <source>
        <dbReference type="Proteomes" id="UP000694846"/>
    </source>
</evidence>
<dbReference type="Gene3D" id="3.40.50.150">
    <property type="entry name" value="Vaccinia Virus protein VP39"/>
    <property type="match status" value="2"/>
</dbReference>
<dbReference type="GeneID" id="112679245"/>
<dbReference type="PANTHER" id="PTHR11006:SF4">
    <property type="entry name" value="PROTEIN ARGININE N-METHYLTRANSFERASE 7"/>
    <property type="match status" value="1"/>
</dbReference>
<dbReference type="Gene3D" id="2.70.160.11">
    <property type="entry name" value="Hnrnp arginine n-methyltransferase1"/>
    <property type="match status" value="2"/>
</dbReference>
<sequence length="678" mass="78569">MHHALLLLNFEFQKTMDDNWEVNSMMEFDHYQNIARAAFGDMLYDSDRNQLYYKALKKEITRLHNANKKVHVLDIGTGTGLLAMMAAKCGADSVYACEEFEESYKCAKEIIRSNNFVDKIVLIPKSSQNLKVGIDLPHRMNLLVTEVFDTELIGEGAISVFNHAHQELLTDDCIVIPSQAIVYTQVVESEYIRNFNRVNDVYHNNKLLMKVPENIKKCQGIESVFDLQLGELPIDVFKTLIPAQVMFRFNWSDKNGVITDRKNAIHCKSKENGIVHAAFVWWDLAMDSDGEIMLSCAPKWYGNRDEAPWRDHWIQGVYYFADEISLKKDEEFNVIGYHDELSFWFDTNKSSTYLDVPFPYCECDFHRIISRTLIGQMNDHNLTLNYLNALKKYIKLGSVCLFVSNLSFIGLAATLFGAEKVYYYDVSGPQGFEKVLKAYIRANELESKIILLKTYKEVLEIISKQNEKKEEIYTVFTEPSKWILPEWIDIVRFCLQVNPKTNIFPKEVTLKIQTVEFDDLWKIRAPLTEVEGFEIIPFNEIVQESIKISDGILEEKPLWEYPSKSLSNIYDLFTLNFENIANESNLILKNRLSVNIENDGVCHGLVCWTDWCLDTDIHISFGASNKKTYISDWYPYARQRIYFLNKYRKVLPGDVINCDAILCKNGNLLISFCNTYDH</sequence>
<name>A0A8B8F245_9HEMI</name>
<dbReference type="OrthoDB" id="412876at2759"/>
<evidence type="ECO:0000256" key="6">
    <source>
        <dbReference type="PIRNR" id="PIRNR036946"/>
    </source>
</evidence>
<comment type="similarity">
    <text evidence="6">Belongs to the class I-like SAM-binding methyltransferase superfamily. Protein arginine N-methyltransferase family. PRMT7 subfamily.</text>
</comment>
<dbReference type="InterPro" id="IPR029063">
    <property type="entry name" value="SAM-dependent_MTases_sf"/>
</dbReference>
<evidence type="ECO:0000256" key="4">
    <source>
        <dbReference type="ARBA" id="ARBA00022737"/>
    </source>
</evidence>
<dbReference type="GO" id="GO:0042054">
    <property type="term" value="F:histone methyltransferase activity"/>
    <property type="evidence" value="ECO:0007669"/>
    <property type="project" value="TreeGrafter"/>
</dbReference>
<keyword evidence="1 7" id="KW-0489">Methyltransferase</keyword>
<dbReference type="Proteomes" id="UP000694846">
    <property type="component" value="Unplaced"/>
</dbReference>
<evidence type="ECO:0000256" key="1">
    <source>
        <dbReference type="ARBA" id="ARBA00022603"/>
    </source>
</evidence>
<feature type="domain" description="Protein arginine N-methyltransferase" evidence="8">
    <location>
        <begin position="509"/>
        <end position="665"/>
    </location>
</feature>
<dbReference type="GO" id="GO:0032259">
    <property type="term" value="P:methylation"/>
    <property type="evidence" value="ECO:0007669"/>
    <property type="project" value="UniProtKB-KW"/>
</dbReference>
<keyword evidence="9" id="KW-1185">Reference proteome</keyword>
<dbReference type="FunFam" id="3.40.50.150:FF:000071">
    <property type="entry name" value="Protein arginine N-methyltransferase 7"/>
    <property type="match status" value="1"/>
</dbReference>
<evidence type="ECO:0000256" key="3">
    <source>
        <dbReference type="ARBA" id="ARBA00022691"/>
    </source>
</evidence>
<comment type="function">
    <text evidence="5">Essential arginine methyltransferase that can both catalyze the formation of omega-N monomethylarginine (MMA) and symmetrical dimethylarginine (sDMA). Specifically mediates the symmetrical dimethylation of arginine residues in the small nuclear ribonucleoproteins SmD1 and SmD3.</text>
</comment>
<dbReference type="AlphaFoldDB" id="A0A8B8F245"/>
<dbReference type="PROSITE" id="PS51678">
    <property type="entry name" value="SAM_MT_PRMT"/>
    <property type="match status" value="1"/>
</dbReference>
<keyword evidence="3 7" id="KW-0949">S-adenosyl-L-methionine</keyword>